<dbReference type="EMBL" id="MU004181">
    <property type="protein sequence ID" value="KAF2502947.1"/>
    <property type="molecule type" value="Genomic_DNA"/>
</dbReference>
<accession>A0A6A6RHL0</accession>
<keyword evidence="4" id="KW-1185">Reference proteome</keyword>
<evidence type="ECO:0000313" key="4">
    <source>
        <dbReference type="Proteomes" id="UP000799750"/>
    </source>
</evidence>
<protein>
    <submittedName>
        <fullName evidence="3">Uncharacterized protein</fullName>
    </submittedName>
</protein>
<proteinExistence type="predicted"/>
<keyword evidence="2" id="KW-0812">Transmembrane</keyword>
<dbReference type="Proteomes" id="UP000799750">
    <property type="component" value="Unassembled WGS sequence"/>
</dbReference>
<feature type="transmembrane region" description="Helical" evidence="2">
    <location>
        <begin position="42"/>
        <end position="62"/>
    </location>
</feature>
<organism evidence="3 4">
    <name type="scientific">Lophium mytilinum</name>
    <dbReference type="NCBI Taxonomy" id="390894"/>
    <lineage>
        <taxon>Eukaryota</taxon>
        <taxon>Fungi</taxon>
        <taxon>Dikarya</taxon>
        <taxon>Ascomycota</taxon>
        <taxon>Pezizomycotina</taxon>
        <taxon>Dothideomycetes</taxon>
        <taxon>Pleosporomycetidae</taxon>
        <taxon>Mytilinidiales</taxon>
        <taxon>Mytilinidiaceae</taxon>
        <taxon>Lophium</taxon>
    </lineage>
</organism>
<name>A0A6A6RHL0_9PEZI</name>
<gene>
    <name evidence="3" type="ORF">BU16DRAFT_612525</name>
</gene>
<evidence type="ECO:0000313" key="3">
    <source>
        <dbReference type="EMBL" id="KAF2502947.1"/>
    </source>
</evidence>
<sequence length="278" mass="30115">MPTSTAWATVYLPAATITLAPLPGAAGTPPHWTAAPAFSPGFIIFAILSLALIGITITGYTLQNRRKHSNPQPHPSSQLAVTPARDPRDPIPLSPWHQQPQRQPSELARMRQAREPQSVIISLPGARTHDYRRRSEWGSIHHDDDAMSARYHDHLDDDAPGPSNHAAQHPLAAASSVYTDYDRSRRPSSAPSMPSPVRIHAAVADRAARPETEQWRVGGSGQQLRGGYRGSAAAPTGSVMSTWNLGFGSMPRDRASQISMPSAPAESEFDTVFTGDPY</sequence>
<keyword evidence="2" id="KW-0472">Membrane</keyword>
<feature type="region of interest" description="Disordered" evidence="1">
    <location>
        <begin position="253"/>
        <end position="278"/>
    </location>
</feature>
<reference evidence="3" key="1">
    <citation type="journal article" date="2020" name="Stud. Mycol.">
        <title>101 Dothideomycetes genomes: a test case for predicting lifestyles and emergence of pathogens.</title>
        <authorList>
            <person name="Haridas S."/>
            <person name="Albert R."/>
            <person name="Binder M."/>
            <person name="Bloem J."/>
            <person name="Labutti K."/>
            <person name="Salamov A."/>
            <person name="Andreopoulos B."/>
            <person name="Baker S."/>
            <person name="Barry K."/>
            <person name="Bills G."/>
            <person name="Bluhm B."/>
            <person name="Cannon C."/>
            <person name="Castanera R."/>
            <person name="Culley D."/>
            <person name="Daum C."/>
            <person name="Ezra D."/>
            <person name="Gonzalez J."/>
            <person name="Henrissat B."/>
            <person name="Kuo A."/>
            <person name="Liang C."/>
            <person name="Lipzen A."/>
            <person name="Lutzoni F."/>
            <person name="Magnuson J."/>
            <person name="Mondo S."/>
            <person name="Nolan M."/>
            <person name="Ohm R."/>
            <person name="Pangilinan J."/>
            <person name="Park H.-J."/>
            <person name="Ramirez L."/>
            <person name="Alfaro M."/>
            <person name="Sun H."/>
            <person name="Tritt A."/>
            <person name="Yoshinaga Y."/>
            <person name="Zwiers L.-H."/>
            <person name="Turgeon B."/>
            <person name="Goodwin S."/>
            <person name="Spatafora J."/>
            <person name="Crous P."/>
            <person name="Grigoriev I."/>
        </authorList>
    </citation>
    <scope>NUCLEOTIDE SEQUENCE</scope>
    <source>
        <strain evidence="3">CBS 269.34</strain>
    </source>
</reference>
<dbReference type="OrthoDB" id="10545162at2759"/>
<keyword evidence="2" id="KW-1133">Transmembrane helix</keyword>
<feature type="region of interest" description="Disordered" evidence="1">
    <location>
        <begin position="207"/>
        <end position="233"/>
    </location>
</feature>
<evidence type="ECO:0000256" key="2">
    <source>
        <dbReference type="SAM" id="Phobius"/>
    </source>
</evidence>
<feature type="region of interest" description="Disordered" evidence="1">
    <location>
        <begin position="65"/>
        <end position="126"/>
    </location>
</feature>
<dbReference type="AlphaFoldDB" id="A0A6A6RHL0"/>
<evidence type="ECO:0000256" key="1">
    <source>
        <dbReference type="SAM" id="MobiDB-lite"/>
    </source>
</evidence>